<keyword evidence="1" id="KW-0547">Nucleotide-binding</keyword>
<evidence type="ECO:0000313" key="4">
    <source>
        <dbReference type="EMBL" id="GHO86334.1"/>
    </source>
</evidence>
<evidence type="ECO:0000256" key="3">
    <source>
        <dbReference type="ARBA" id="ARBA00023186"/>
    </source>
</evidence>
<keyword evidence="5" id="KW-1185">Reference proteome</keyword>
<dbReference type="InterPro" id="IPR029047">
    <property type="entry name" value="HSP70_peptide-bd_sf"/>
</dbReference>
<dbReference type="EMBL" id="BNJJ01000012">
    <property type="protein sequence ID" value="GHO86334.1"/>
    <property type="molecule type" value="Genomic_DNA"/>
</dbReference>
<organism evidence="4 5">
    <name type="scientific">Dictyobacter formicarum</name>
    <dbReference type="NCBI Taxonomy" id="2778368"/>
    <lineage>
        <taxon>Bacteria</taxon>
        <taxon>Bacillati</taxon>
        <taxon>Chloroflexota</taxon>
        <taxon>Ktedonobacteria</taxon>
        <taxon>Ktedonobacterales</taxon>
        <taxon>Dictyobacteraceae</taxon>
        <taxon>Dictyobacter</taxon>
    </lineage>
</organism>
<accession>A0ABQ3VKX5</accession>
<dbReference type="RefSeq" id="WP_201363976.1">
    <property type="nucleotide sequence ID" value="NZ_BNJJ01000012.1"/>
</dbReference>
<dbReference type="Proteomes" id="UP000635565">
    <property type="component" value="Unassembled WGS sequence"/>
</dbReference>
<dbReference type="Pfam" id="PF00012">
    <property type="entry name" value="HSP70"/>
    <property type="match status" value="1"/>
</dbReference>
<dbReference type="SUPFAM" id="SSF100920">
    <property type="entry name" value="Heat shock protein 70kD (HSP70), peptide-binding domain"/>
    <property type="match status" value="1"/>
</dbReference>
<gene>
    <name evidence="4" type="ORF">KSZ_43400</name>
</gene>
<keyword evidence="3" id="KW-0143">Chaperone</keyword>
<dbReference type="InterPro" id="IPR013126">
    <property type="entry name" value="Hsp_70_fam"/>
</dbReference>
<name>A0ABQ3VKX5_9CHLR</name>
<evidence type="ECO:0000256" key="2">
    <source>
        <dbReference type="ARBA" id="ARBA00022840"/>
    </source>
</evidence>
<evidence type="ECO:0000256" key="1">
    <source>
        <dbReference type="ARBA" id="ARBA00022741"/>
    </source>
</evidence>
<comment type="caution">
    <text evidence="4">The sequence shown here is derived from an EMBL/GenBank/DDBJ whole genome shotgun (WGS) entry which is preliminary data.</text>
</comment>
<protein>
    <recommendedName>
        <fullName evidence="6">SHSP domain-containing protein</fullName>
    </recommendedName>
</protein>
<dbReference type="Gene3D" id="2.60.34.10">
    <property type="entry name" value="Substrate Binding Domain Of DNAk, Chain A, domain 1"/>
    <property type="match status" value="1"/>
</dbReference>
<evidence type="ECO:0000313" key="5">
    <source>
        <dbReference type="Proteomes" id="UP000635565"/>
    </source>
</evidence>
<keyword evidence="2" id="KW-0067">ATP-binding</keyword>
<proteinExistence type="predicted"/>
<sequence length="170" mass="19056">MRVAQAKVAQSDGLPVEAVKKFNELSISNVTSHSFGVIVLDAETQKDIISNIIMINDALPVTESKTFYTTVPNQEVVEMKIVENTQFEYRVFELTQGQDIGKVRLHLPPRLPVQSPIEVLFTLQRDGRLSITAREPKSDRQVMVDIQTDRVISARQYQAAKQRSSGVSIS</sequence>
<evidence type="ECO:0008006" key="6">
    <source>
        <dbReference type="Google" id="ProtNLM"/>
    </source>
</evidence>
<reference evidence="4 5" key="1">
    <citation type="journal article" date="2021" name="Int. J. Syst. Evol. Microbiol.">
        <title>Reticulibacter mediterranei gen. nov., sp. nov., within the new family Reticulibacteraceae fam. nov., and Ktedonospora formicarum gen. nov., sp. nov., Ktedonobacter robiniae sp. nov., Dictyobacter formicarum sp. nov. and Dictyobacter arantiisoli sp. nov., belonging to the class Ktedonobacteria.</title>
        <authorList>
            <person name="Yabe S."/>
            <person name="Zheng Y."/>
            <person name="Wang C.M."/>
            <person name="Sakai Y."/>
            <person name="Abe K."/>
            <person name="Yokota A."/>
            <person name="Donadio S."/>
            <person name="Cavaletti L."/>
            <person name="Monciardini P."/>
        </authorList>
    </citation>
    <scope>NUCLEOTIDE SEQUENCE [LARGE SCALE GENOMIC DNA]</scope>
    <source>
        <strain evidence="4 5">SOSP1-9</strain>
    </source>
</reference>